<evidence type="ECO:0000256" key="15">
    <source>
        <dbReference type="SAM" id="SignalP"/>
    </source>
</evidence>
<dbReference type="Gene3D" id="3.30.1150.10">
    <property type="match status" value="1"/>
</dbReference>
<dbReference type="Pfam" id="PF00593">
    <property type="entry name" value="TonB_dep_Rec_b-barrel"/>
    <property type="match status" value="1"/>
</dbReference>
<dbReference type="InterPro" id="IPR039426">
    <property type="entry name" value="TonB-dep_rcpt-like"/>
</dbReference>
<feature type="compositionally biased region" description="Pro residues" evidence="14">
    <location>
        <begin position="94"/>
        <end position="109"/>
    </location>
</feature>
<feature type="region of interest" description="Disordered" evidence="14">
    <location>
        <begin position="92"/>
        <end position="230"/>
    </location>
</feature>
<feature type="domain" description="TonB C-terminal" evidence="16">
    <location>
        <begin position="214"/>
        <end position="308"/>
    </location>
</feature>
<dbReference type="PANTHER" id="PTHR32552:SF68">
    <property type="entry name" value="FERRICHROME OUTER MEMBRANE TRANSPORTER_PHAGE RECEPTOR"/>
    <property type="match status" value="1"/>
</dbReference>
<evidence type="ECO:0000256" key="9">
    <source>
        <dbReference type="ARBA" id="ARBA00023004"/>
    </source>
</evidence>
<evidence type="ECO:0000256" key="12">
    <source>
        <dbReference type="ARBA" id="ARBA00023136"/>
    </source>
</evidence>
<dbReference type="NCBIfam" id="TIGR01352">
    <property type="entry name" value="tonB_Cterm"/>
    <property type="match status" value="1"/>
</dbReference>
<sequence length="1202" mass="131981">MLHCLLLSWFAVASSQLILPQYATQQGQSSIAALAVIAERTISESTSISEADRIDRPFELPAVAIPPVSPAEPPVAEPTSTPLVTLEEIEAIQPPRPEPLAPLPTPEPLPGELANYLPGEEPPAAPQVLAANMTRQSADEQKRVPSPPAPPEPTQFVAGGQDRTDFVGPSETPPPMTERSEPQQPEPAETAPKTKSTTAATPTEASGQQNGAEQLVPPRRLPNNPNPRYPAEAVSRRLEGRVLLRVEILPTGETGEVRVHKSSGHENLDRAAIAAVEQWRFSPATRGGTPVRQAVLVATMPRIHTALAWIVLISSLVIACAASAQETAVPTDEAGAAPASATLPTPFGPPTSDFTDSILNNSSFSSPPVTGYRAPSSTVGTLFDVPDLEFPGSTNVLPPELIADQQIQSFDEVVKNVPGAVQVGDGFFNDRFFLRGLEVRSRDFRKDGFIDPTFVPRDFANIERVEILKGPASVLYGSSAPSGTVNLITKKPVDDDFSTFSATFGSFDQQRYTTDVNGHVGDSPDLLFRFNFAYEDQETFRDFGYIERVLVAPSLTWIIDDDTKLTWLGEYHEDDRRGDRGVPAIGGDALAVPPENYVGEPANDFFHAEEYRQTLLFDHRFNDDWEIEIGLSSLFYEVPGSLTSASAVGPSGEPNFERMRTEILEEEEQSQSLITNLTGEFDTGFLHHRALFGMEFVYFNSQSAFNFDLSYPEIDVLNPTYTNPPARLGPFARTDFPVFRQARAGFYMQDLIELSERWQVLGGVRFDTVDFTYDRSFVAGLLSVRTEQTFNEVSPRAGIVYQIVPDDLSVYFSFSQSFNPPAGGGYIVPIELQPELGESFEVGLKADLIEGLSLNVAAFHVTRENAPFEMFPFLFQVGEERSQGAELSLIGQITDRWSVYGGYAYTDTKLTDDSNPLIFGQSQRNVPLHSGNLWTRYNVIANEVRTVGLATGVIAQGERTANLAGTVMLPAFARWDAAAYYTQGRWSASLYVENLTDVHYAASSIDEFQIFPESEARRAIDEATSHGYAQSEDSGGTTLLARRNSSMWPFKRKQLDIETLPPLSSEDSQWAVAEAAYDSSPLIIRFNESAGEWKGHPELPIKLGFAIPLNSPNEGGLPDPDENLQLNDVEDVLVREIEARSRGIQTLALTTGTMKEFVFYVPQGVDIKAIHEAVQAAVSTHEVQCMAVMEPKWDTYEQFTAG</sequence>
<evidence type="ECO:0000256" key="2">
    <source>
        <dbReference type="ARBA" id="ARBA00004571"/>
    </source>
</evidence>
<dbReference type="NCBIfam" id="TIGR01783">
    <property type="entry name" value="TonB-siderophor"/>
    <property type="match status" value="1"/>
</dbReference>
<comment type="similarity">
    <text evidence="3">Belongs to the TonB-dependent receptor family.</text>
</comment>
<dbReference type="PROSITE" id="PS52016">
    <property type="entry name" value="TONB_DEPENDENT_REC_3"/>
    <property type="match status" value="1"/>
</dbReference>
<evidence type="ECO:0000256" key="8">
    <source>
        <dbReference type="ARBA" id="ARBA00022989"/>
    </source>
</evidence>
<dbReference type="InterPro" id="IPR012910">
    <property type="entry name" value="Plug_dom"/>
</dbReference>
<dbReference type="InterPro" id="IPR006260">
    <property type="entry name" value="TonB/TolA_C"/>
</dbReference>
<evidence type="ECO:0000256" key="5">
    <source>
        <dbReference type="ARBA" id="ARBA00022496"/>
    </source>
</evidence>
<name>A0ABP0HLS5_9DINO</name>
<dbReference type="InterPro" id="IPR037066">
    <property type="entry name" value="Plug_dom_sf"/>
</dbReference>
<feature type="chain" id="PRO_5045076447" evidence="15">
    <location>
        <begin position="16"/>
        <end position="1202"/>
    </location>
</feature>
<evidence type="ECO:0000256" key="13">
    <source>
        <dbReference type="ARBA" id="ARBA00023237"/>
    </source>
</evidence>
<dbReference type="Proteomes" id="UP001642464">
    <property type="component" value="Unassembled WGS sequence"/>
</dbReference>
<dbReference type="Gene3D" id="2.170.130.10">
    <property type="entry name" value="TonB-dependent receptor, plug domain"/>
    <property type="match status" value="1"/>
</dbReference>
<reference evidence="17 18" key="1">
    <citation type="submission" date="2024-02" db="EMBL/GenBank/DDBJ databases">
        <authorList>
            <person name="Chen Y."/>
            <person name="Shah S."/>
            <person name="Dougan E. K."/>
            <person name="Thang M."/>
            <person name="Chan C."/>
        </authorList>
    </citation>
    <scope>NUCLEOTIDE SEQUENCE [LARGE SCALE GENOMIC DNA]</scope>
</reference>
<dbReference type="PROSITE" id="PS52015">
    <property type="entry name" value="TONB_CTD"/>
    <property type="match status" value="1"/>
</dbReference>
<dbReference type="Pfam" id="PF05117">
    <property type="entry name" value="DUF695"/>
    <property type="match status" value="1"/>
</dbReference>
<dbReference type="Pfam" id="PF07715">
    <property type="entry name" value="Plug"/>
    <property type="match status" value="1"/>
</dbReference>
<dbReference type="Gene3D" id="2.40.170.20">
    <property type="entry name" value="TonB-dependent receptor, beta-barrel domain"/>
    <property type="match status" value="1"/>
</dbReference>
<dbReference type="InterPro" id="IPR016097">
    <property type="entry name" value="DUF695"/>
</dbReference>
<comment type="subcellular location">
    <subcellularLocation>
        <location evidence="2">Cell outer membrane</location>
        <topology evidence="2">Multi-pass membrane protein</topology>
    </subcellularLocation>
    <subcellularLocation>
        <location evidence="1">Membrane</location>
        <topology evidence="1">Single-pass membrane protein</topology>
    </subcellularLocation>
</comment>
<dbReference type="SUPFAM" id="SSF56935">
    <property type="entry name" value="Porins"/>
    <property type="match status" value="1"/>
</dbReference>
<keyword evidence="10" id="KW-0406">Ion transport</keyword>
<keyword evidence="4" id="KW-0813">Transport</keyword>
<feature type="signal peptide" evidence="15">
    <location>
        <begin position="1"/>
        <end position="15"/>
    </location>
</feature>
<keyword evidence="11" id="KW-0798">TonB box</keyword>
<keyword evidence="5" id="KW-0410">Iron transport</keyword>
<evidence type="ECO:0000256" key="11">
    <source>
        <dbReference type="ARBA" id="ARBA00023077"/>
    </source>
</evidence>
<evidence type="ECO:0000259" key="16">
    <source>
        <dbReference type="PROSITE" id="PS52015"/>
    </source>
</evidence>
<dbReference type="SUPFAM" id="SSF74653">
    <property type="entry name" value="TolA/TonB C-terminal domain"/>
    <property type="match status" value="1"/>
</dbReference>
<evidence type="ECO:0000313" key="17">
    <source>
        <dbReference type="EMBL" id="CAK8990109.1"/>
    </source>
</evidence>
<dbReference type="CDD" id="cd01347">
    <property type="entry name" value="ligand_gated_channel"/>
    <property type="match status" value="1"/>
</dbReference>
<keyword evidence="13" id="KW-0998">Cell outer membrane</keyword>
<keyword evidence="7 15" id="KW-0732">Signal</keyword>
<dbReference type="InterPro" id="IPR000531">
    <property type="entry name" value="Beta-barrel_TonB"/>
</dbReference>
<evidence type="ECO:0000256" key="6">
    <source>
        <dbReference type="ARBA" id="ARBA00022692"/>
    </source>
</evidence>
<comment type="caution">
    <text evidence="17">The sequence shown here is derived from an EMBL/GenBank/DDBJ whole genome shotgun (WGS) entry which is preliminary data.</text>
</comment>
<protein>
    <submittedName>
        <fullName evidence="17">Metal-pseudopaline receptor CntO</fullName>
    </submittedName>
</protein>
<organism evidence="17 18">
    <name type="scientific">Durusdinium trenchii</name>
    <dbReference type="NCBI Taxonomy" id="1381693"/>
    <lineage>
        <taxon>Eukaryota</taxon>
        <taxon>Sar</taxon>
        <taxon>Alveolata</taxon>
        <taxon>Dinophyceae</taxon>
        <taxon>Suessiales</taxon>
        <taxon>Symbiodiniaceae</taxon>
        <taxon>Durusdinium</taxon>
    </lineage>
</organism>
<keyword evidence="9" id="KW-0408">Iron</keyword>
<keyword evidence="8" id="KW-1133">Transmembrane helix</keyword>
<gene>
    <name evidence="17" type="ORF">SCF082_LOCUS2100</name>
</gene>
<feature type="region of interest" description="Disordered" evidence="14">
    <location>
        <begin position="333"/>
        <end position="360"/>
    </location>
</feature>
<evidence type="ECO:0000313" key="18">
    <source>
        <dbReference type="Proteomes" id="UP001642464"/>
    </source>
</evidence>
<dbReference type="InterPro" id="IPR037682">
    <property type="entry name" value="TonB_C"/>
</dbReference>
<keyword evidence="18" id="KW-1185">Reference proteome</keyword>
<evidence type="ECO:0000256" key="10">
    <source>
        <dbReference type="ARBA" id="ARBA00023065"/>
    </source>
</evidence>
<evidence type="ECO:0000256" key="7">
    <source>
        <dbReference type="ARBA" id="ARBA00022729"/>
    </source>
</evidence>
<evidence type="ECO:0000256" key="4">
    <source>
        <dbReference type="ARBA" id="ARBA00022448"/>
    </source>
</evidence>
<dbReference type="PANTHER" id="PTHR32552">
    <property type="entry name" value="FERRICHROME IRON RECEPTOR-RELATED"/>
    <property type="match status" value="1"/>
</dbReference>
<evidence type="ECO:0000256" key="3">
    <source>
        <dbReference type="ARBA" id="ARBA00009810"/>
    </source>
</evidence>
<accession>A0ABP0HLS5</accession>
<dbReference type="InterPro" id="IPR010105">
    <property type="entry name" value="TonB_sidphr_rcpt"/>
</dbReference>
<evidence type="ECO:0000256" key="1">
    <source>
        <dbReference type="ARBA" id="ARBA00004167"/>
    </source>
</evidence>
<keyword evidence="17" id="KW-0675">Receptor</keyword>
<dbReference type="InterPro" id="IPR036942">
    <property type="entry name" value="Beta-barrel_TonB_sf"/>
</dbReference>
<evidence type="ECO:0000256" key="14">
    <source>
        <dbReference type="SAM" id="MobiDB-lite"/>
    </source>
</evidence>
<keyword evidence="6" id="KW-0812">Transmembrane</keyword>
<dbReference type="EMBL" id="CAXAMM010001039">
    <property type="protein sequence ID" value="CAK8990109.1"/>
    <property type="molecule type" value="Genomic_DNA"/>
</dbReference>
<feature type="compositionally biased region" description="Low complexity" evidence="14">
    <location>
        <begin position="182"/>
        <end position="206"/>
    </location>
</feature>
<dbReference type="Pfam" id="PF03544">
    <property type="entry name" value="TonB_C"/>
    <property type="match status" value="1"/>
</dbReference>
<keyword evidence="12" id="KW-0472">Membrane</keyword>
<proteinExistence type="inferred from homology"/>